<gene>
    <name evidence="1" type="ORF">CEXT_619211</name>
</gene>
<protein>
    <submittedName>
        <fullName evidence="1">Uncharacterized protein</fullName>
    </submittedName>
</protein>
<name>A0AAV4SAW3_CAEEX</name>
<evidence type="ECO:0000313" key="2">
    <source>
        <dbReference type="Proteomes" id="UP001054945"/>
    </source>
</evidence>
<dbReference type="Proteomes" id="UP001054945">
    <property type="component" value="Unassembled WGS sequence"/>
</dbReference>
<keyword evidence="2" id="KW-1185">Reference proteome</keyword>
<proteinExistence type="predicted"/>
<organism evidence="1 2">
    <name type="scientific">Caerostris extrusa</name>
    <name type="common">Bark spider</name>
    <name type="synonym">Caerostris bankana</name>
    <dbReference type="NCBI Taxonomy" id="172846"/>
    <lineage>
        <taxon>Eukaryota</taxon>
        <taxon>Metazoa</taxon>
        <taxon>Ecdysozoa</taxon>
        <taxon>Arthropoda</taxon>
        <taxon>Chelicerata</taxon>
        <taxon>Arachnida</taxon>
        <taxon>Araneae</taxon>
        <taxon>Araneomorphae</taxon>
        <taxon>Entelegynae</taxon>
        <taxon>Araneoidea</taxon>
        <taxon>Araneidae</taxon>
        <taxon>Caerostris</taxon>
    </lineage>
</organism>
<reference evidence="1 2" key="1">
    <citation type="submission" date="2021-06" db="EMBL/GenBank/DDBJ databases">
        <title>Caerostris extrusa draft genome.</title>
        <authorList>
            <person name="Kono N."/>
            <person name="Arakawa K."/>
        </authorList>
    </citation>
    <scope>NUCLEOTIDE SEQUENCE [LARGE SCALE GENOMIC DNA]</scope>
</reference>
<dbReference type="AlphaFoldDB" id="A0AAV4SAW3"/>
<evidence type="ECO:0000313" key="1">
    <source>
        <dbReference type="EMBL" id="GIY29555.1"/>
    </source>
</evidence>
<accession>A0AAV4SAW3</accession>
<dbReference type="EMBL" id="BPLR01009090">
    <property type="protein sequence ID" value="GIY29555.1"/>
    <property type="molecule type" value="Genomic_DNA"/>
</dbReference>
<sequence>MEIVHFNECPLWEMEELFAEGTSKRRLQNGVFDTLLFRGNVPPRRTSQGDFAASFPGRLFKMEIVHFNKCPLWEMESLFAEGASKTIAKCSFRFLKASDSQFT</sequence>
<comment type="caution">
    <text evidence="1">The sequence shown here is derived from an EMBL/GenBank/DDBJ whole genome shotgun (WGS) entry which is preliminary data.</text>
</comment>